<evidence type="ECO:0000256" key="1">
    <source>
        <dbReference type="SAM" id="MobiDB-lite"/>
    </source>
</evidence>
<accession>A0A9P1FQD3</accession>
<dbReference type="Proteomes" id="UP001152797">
    <property type="component" value="Unassembled WGS sequence"/>
</dbReference>
<feature type="region of interest" description="Disordered" evidence="1">
    <location>
        <begin position="656"/>
        <end position="678"/>
    </location>
</feature>
<dbReference type="AlphaFoldDB" id="A0A9P1FQD3"/>
<evidence type="ECO:0000313" key="2">
    <source>
        <dbReference type="EMBL" id="CAI3984321.1"/>
    </source>
</evidence>
<sequence length="678" mass="75236">MDAGLKKQIDGLLEEAEKGSLLQSMEKIYAILRDHGLMWSSTVHSRWIGVHESNRDGTGISPDHVQKLCLDFFEFGYVPSASRRICIELGTGDRCSDDTRAYNDKLVQQSNNLLPPIKDKLRFATIAGSHSNQVMRMWFYGMEHASEKLTTGGRLSSEILQRSDSLCWQAVHQGVEWEIISSLVPATWKHFASLASSAANSAQQVSQGETDLQVCKKIASTWQACNAGNVMTYQEMKPILLRSKPPRTETIPHLFSFMMKCGGGATGHLMQATESFVRCNGISSRRLPVQAWDYLATDVKNKQGEQAVLWRHAMLKTMYCVENGLTPADIKKSFSNGSIFQQVLVFERTHQELRKLGASMSELSGHMLAQGLGVFEVDSVMAILGKKFKGPHECRSINTIGIGLSDFTAIIGKGQDYKCQLIRDISEGGRLTSASIVLDAGFDVGSKIVRKSDNKEATIKEMSSIRVVVTCDDGKDYDLKVDDLIGGKWKHQPKEKAPELVKDPEVWKELLKMGVMRADVIKRIHETVQQCPDQLKGLDLIQKPKGVSASSDFGKGKLQLVPITTRVEIVDECTDHRLPPNALRICGEKIDGKDHGVFLLPPNVPVPFWMMKTTDSANDDEANMELVKKGNKMFVARNTQAVSAGDPLVLVRDDMAAAKKPEPLQPATRPLKRQRKTA</sequence>
<reference evidence="3" key="2">
    <citation type="submission" date="2024-04" db="EMBL/GenBank/DDBJ databases">
        <authorList>
            <person name="Chen Y."/>
            <person name="Shah S."/>
            <person name="Dougan E. K."/>
            <person name="Thang M."/>
            <person name="Chan C."/>
        </authorList>
    </citation>
    <scope>NUCLEOTIDE SEQUENCE [LARGE SCALE GENOMIC DNA]</scope>
</reference>
<proteinExistence type="predicted"/>
<organism evidence="2">
    <name type="scientific">Cladocopium goreaui</name>
    <dbReference type="NCBI Taxonomy" id="2562237"/>
    <lineage>
        <taxon>Eukaryota</taxon>
        <taxon>Sar</taxon>
        <taxon>Alveolata</taxon>
        <taxon>Dinophyceae</taxon>
        <taxon>Suessiales</taxon>
        <taxon>Symbiodiniaceae</taxon>
        <taxon>Cladocopium</taxon>
    </lineage>
</organism>
<dbReference type="EMBL" id="CAMXCT030000879">
    <property type="protein sequence ID" value="CAL4771633.1"/>
    <property type="molecule type" value="Genomic_DNA"/>
</dbReference>
<gene>
    <name evidence="2" type="ORF">C1SCF055_LOCUS11863</name>
</gene>
<protein>
    <submittedName>
        <fullName evidence="2">Uncharacterized protein</fullName>
    </submittedName>
</protein>
<reference evidence="2" key="1">
    <citation type="submission" date="2022-10" db="EMBL/GenBank/DDBJ databases">
        <authorList>
            <person name="Chen Y."/>
            <person name="Dougan E. K."/>
            <person name="Chan C."/>
            <person name="Rhodes N."/>
            <person name="Thang M."/>
        </authorList>
    </citation>
    <scope>NUCLEOTIDE SEQUENCE</scope>
</reference>
<keyword evidence="4" id="KW-1185">Reference proteome</keyword>
<dbReference type="EMBL" id="CAMXCT020000879">
    <property type="protein sequence ID" value="CAL1137696.1"/>
    <property type="molecule type" value="Genomic_DNA"/>
</dbReference>
<evidence type="ECO:0000313" key="3">
    <source>
        <dbReference type="EMBL" id="CAL1137696.1"/>
    </source>
</evidence>
<comment type="caution">
    <text evidence="2">The sequence shown here is derived from an EMBL/GenBank/DDBJ whole genome shotgun (WGS) entry which is preliminary data.</text>
</comment>
<dbReference type="EMBL" id="CAMXCT010000879">
    <property type="protein sequence ID" value="CAI3984321.1"/>
    <property type="molecule type" value="Genomic_DNA"/>
</dbReference>
<evidence type="ECO:0000313" key="4">
    <source>
        <dbReference type="Proteomes" id="UP001152797"/>
    </source>
</evidence>
<name>A0A9P1FQD3_9DINO</name>